<comment type="caution">
    <text evidence="3">The sequence shown here is derived from an EMBL/GenBank/DDBJ whole genome shotgun (WGS) entry which is preliminary data.</text>
</comment>
<accession>A0A8J3E3Q5</accession>
<proteinExistence type="predicted"/>
<sequence length="165" mass="17557">MDLLVSGDGVARFGAHTVRCALGRGGLSADKREGDGATPIGAWPLRRLLYRPDRLEPPPTGLPVTPIAATDGWCDAPGDPNYNLPVVLPYPASTEALWREDTVYDLIVPLGYNDTPVVSGRGSAIFLHLARDGYLPTEGCVALARADLLAYLTVATPHSRVVVTP</sequence>
<feature type="domain" description="L,D-TPase catalytic" evidence="2">
    <location>
        <begin position="1"/>
        <end position="164"/>
    </location>
</feature>
<dbReference type="Pfam" id="PF03734">
    <property type="entry name" value="YkuD"/>
    <property type="match status" value="1"/>
</dbReference>
<keyword evidence="1" id="KW-0133">Cell shape</keyword>
<reference evidence="3" key="2">
    <citation type="submission" date="2020-09" db="EMBL/GenBank/DDBJ databases">
        <authorList>
            <person name="Sun Q."/>
            <person name="Zhou Y."/>
        </authorList>
    </citation>
    <scope>NUCLEOTIDE SEQUENCE</scope>
    <source>
        <strain evidence="3">CGMCC 1.15725</strain>
    </source>
</reference>
<evidence type="ECO:0000313" key="3">
    <source>
        <dbReference type="EMBL" id="GGF32355.1"/>
    </source>
</evidence>
<name>A0A8J3E3Q5_9PROT</name>
<keyword evidence="1" id="KW-0961">Cell wall biogenesis/degradation</keyword>
<dbReference type="GO" id="GO:0071555">
    <property type="term" value="P:cell wall organization"/>
    <property type="evidence" value="ECO:0007669"/>
    <property type="project" value="UniProtKB-UniRule"/>
</dbReference>
<dbReference type="PROSITE" id="PS52029">
    <property type="entry name" value="LD_TPASE"/>
    <property type="match status" value="1"/>
</dbReference>
<dbReference type="GO" id="GO:0016740">
    <property type="term" value="F:transferase activity"/>
    <property type="evidence" value="ECO:0007669"/>
    <property type="project" value="InterPro"/>
</dbReference>
<keyword evidence="1" id="KW-0573">Peptidoglycan synthesis</keyword>
<reference evidence="3" key="1">
    <citation type="journal article" date="2014" name="Int. J. Syst. Evol. Microbiol.">
        <title>Complete genome sequence of Corynebacterium casei LMG S-19264T (=DSM 44701T), isolated from a smear-ripened cheese.</title>
        <authorList>
            <consortium name="US DOE Joint Genome Institute (JGI-PGF)"/>
            <person name="Walter F."/>
            <person name="Albersmeier A."/>
            <person name="Kalinowski J."/>
            <person name="Ruckert C."/>
        </authorList>
    </citation>
    <scope>NUCLEOTIDE SEQUENCE</scope>
    <source>
        <strain evidence="3">CGMCC 1.15725</strain>
    </source>
</reference>
<evidence type="ECO:0000256" key="1">
    <source>
        <dbReference type="PROSITE-ProRule" id="PRU01373"/>
    </source>
</evidence>
<dbReference type="PANTHER" id="PTHR38589:SF1">
    <property type="entry name" value="BLR0621 PROTEIN"/>
    <property type="match status" value="1"/>
</dbReference>
<dbReference type="PANTHER" id="PTHR38589">
    <property type="entry name" value="BLR0621 PROTEIN"/>
    <property type="match status" value="1"/>
</dbReference>
<protein>
    <recommendedName>
        <fullName evidence="2">L,D-TPase catalytic domain-containing protein</fullName>
    </recommendedName>
</protein>
<dbReference type="CDD" id="cd16913">
    <property type="entry name" value="YkuD_like"/>
    <property type="match status" value="1"/>
</dbReference>
<dbReference type="InterPro" id="IPR005490">
    <property type="entry name" value="LD_TPept_cat_dom"/>
</dbReference>
<dbReference type="RefSeq" id="WP_229743865.1">
    <property type="nucleotide sequence ID" value="NZ_BMJQ01000012.1"/>
</dbReference>
<evidence type="ECO:0000259" key="2">
    <source>
        <dbReference type="PROSITE" id="PS52029"/>
    </source>
</evidence>
<gene>
    <name evidence="3" type="ORF">GCM10011611_43200</name>
</gene>
<dbReference type="GO" id="GO:0008360">
    <property type="term" value="P:regulation of cell shape"/>
    <property type="evidence" value="ECO:0007669"/>
    <property type="project" value="UniProtKB-UniRule"/>
</dbReference>
<feature type="active site" description="Nucleophile" evidence="1">
    <location>
        <position position="140"/>
    </location>
</feature>
<comment type="pathway">
    <text evidence="1">Cell wall biogenesis; peptidoglycan biosynthesis.</text>
</comment>
<dbReference type="GO" id="GO:0009252">
    <property type="term" value="P:peptidoglycan biosynthetic process"/>
    <property type="evidence" value="ECO:0007669"/>
    <property type="project" value="UniProtKB-KW"/>
</dbReference>
<organism evidence="3 4">
    <name type="scientific">Aliidongia dinghuensis</name>
    <dbReference type="NCBI Taxonomy" id="1867774"/>
    <lineage>
        <taxon>Bacteria</taxon>
        <taxon>Pseudomonadati</taxon>
        <taxon>Pseudomonadota</taxon>
        <taxon>Alphaproteobacteria</taxon>
        <taxon>Rhodospirillales</taxon>
        <taxon>Dongiaceae</taxon>
        <taxon>Aliidongia</taxon>
    </lineage>
</organism>
<evidence type="ECO:0000313" key="4">
    <source>
        <dbReference type="Proteomes" id="UP000646365"/>
    </source>
</evidence>
<dbReference type="EMBL" id="BMJQ01000012">
    <property type="protein sequence ID" value="GGF32355.1"/>
    <property type="molecule type" value="Genomic_DNA"/>
</dbReference>
<keyword evidence="4" id="KW-1185">Reference proteome</keyword>
<dbReference type="Proteomes" id="UP000646365">
    <property type="component" value="Unassembled WGS sequence"/>
</dbReference>
<feature type="active site" description="Proton donor/acceptor" evidence="1">
    <location>
        <position position="128"/>
    </location>
</feature>
<dbReference type="AlphaFoldDB" id="A0A8J3E3Q5"/>